<keyword evidence="3" id="KW-0804">Transcription</keyword>
<evidence type="ECO:0000313" key="6">
    <source>
        <dbReference type="Proteomes" id="UP000516148"/>
    </source>
</evidence>
<gene>
    <name evidence="5" type="ORF">H3Z74_06690</name>
</gene>
<accession>A0A7H0LMG3</accession>
<dbReference type="InterPro" id="IPR036388">
    <property type="entry name" value="WH-like_DNA-bd_sf"/>
</dbReference>
<dbReference type="SUPFAM" id="SSF46785">
    <property type="entry name" value="Winged helix' DNA-binding domain"/>
    <property type="match status" value="2"/>
</dbReference>
<dbReference type="CDD" id="cd00090">
    <property type="entry name" value="HTH_ARSR"/>
    <property type="match status" value="1"/>
</dbReference>
<dbReference type="Proteomes" id="UP000516148">
    <property type="component" value="Chromosome"/>
</dbReference>
<dbReference type="EMBL" id="CP061038">
    <property type="protein sequence ID" value="QNQ10866.1"/>
    <property type="molecule type" value="Genomic_DNA"/>
</dbReference>
<keyword evidence="6" id="KW-1185">Reference proteome</keyword>
<dbReference type="InterPro" id="IPR011991">
    <property type="entry name" value="ArsR-like_HTH"/>
</dbReference>
<feature type="domain" description="HTH hxlR-type" evidence="4">
    <location>
        <begin position="10"/>
        <end position="107"/>
    </location>
</feature>
<protein>
    <submittedName>
        <fullName evidence="5">Helix-turn-helix transcriptional regulator</fullName>
    </submittedName>
</protein>
<sequence>METGHRLASNSARRALDILGDRWTLMILHLAFKRVRRFDDFRARIGIARSLLTDRLRRMEAAGVIRRERYQDRPPRDEYRLTEMGLDLFGASLMIIRWEKRWFPDDRVDVHKLRHSCGKVFLPELRCRTCGEEVTARDVISEDGPGAGFEPPQRARAQRRSIIERGDLDPHQRMLERAIDVLGDRWTAQTIASAFMGIRRFSAFEADLGVAPNILADRLARLVELGVLERKQYQEKPERFEYRLTPEGLDLFPLIVELIRWGDRWLAGDAGPPQVIRHRTCGGQLVPMITCNQCGEAVGPRSTIIG</sequence>
<dbReference type="Gene3D" id="1.10.10.10">
    <property type="entry name" value="Winged helix-like DNA-binding domain superfamily/Winged helix DNA-binding domain"/>
    <property type="match status" value="2"/>
</dbReference>
<dbReference type="InterPro" id="IPR036390">
    <property type="entry name" value="WH_DNA-bd_sf"/>
</dbReference>
<evidence type="ECO:0000259" key="4">
    <source>
        <dbReference type="PROSITE" id="PS51118"/>
    </source>
</evidence>
<keyword evidence="2" id="KW-0238">DNA-binding</keyword>
<feature type="domain" description="HTH hxlR-type" evidence="4">
    <location>
        <begin position="169"/>
        <end position="270"/>
    </location>
</feature>
<evidence type="ECO:0000313" key="5">
    <source>
        <dbReference type="EMBL" id="QNQ10866.1"/>
    </source>
</evidence>
<dbReference type="Pfam" id="PF01638">
    <property type="entry name" value="HxlR"/>
    <property type="match status" value="2"/>
</dbReference>
<name>A0A7H0LMG3_9SPHN</name>
<organism evidence="5 6">
    <name type="scientific">Sphingomonas alpina</name>
    <dbReference type="NCBI Taxonomy" id="653931"/>
    <lineage>
        <taxon>Bacteria</taxon>
        <taxon>Pseudomonadati</taxon>
        <taxon>Pseudomonadota</taxon>
        <taxon>Alphaproteobacteria</taxon>
        <taxon>Sphingomonadales</taxon>
        <taxon>Sphingomonadaceae</taxon>
        <taxon>Sphingomonas</taxon>
    </lineage>
</organism>
<evidence type="ECO:0000256" key="1">
    <source>
        <dbReference type="ARBA" id="ARBA00023015"/>
    </source>
</evidence>
<evidence type="ECO:0000256" key="3">
    <source>
        <dbReference type="ARBA" id="ARBA00023163"/>
    </source>
</evidence>
<proteinExistence type="predicted"/>
<dbReference type="GO" id="GO:0006355">
    <property type="term" value="P:regulation of DNA-templated transcription"/>
    <property type="evidence" value="ECO:0007669"/>
    <property type="project" value="UniProtKB-ARBA"/>
</dbReference>
<dbReference type="PANTHER" id="PTHR33204">
    <property type="entry name" value="TRANSCRIPTIONAL REGULATOR, MARR FAMILY"/>
    <property type="match status" value="1"/>
</dbReference>
<keyword evidence="1" id="KW-0805">Transcription regulation</keyword>
<dbReference type="GO" id="GO:0003677">
    <property type="term" value="F:DNA binding"/>
    <property type="evidence" value="ECO:0007669"/>
    <property type="project" value="UniProtKB-KW"/>
</dbReference>
<evidence type="ECO:0000256" key="2">
    <source>
        <dbReference type="ARBA" id="ARBA00023125"/>
    </source>
</evidence>
<reference evidence="5 6" key="1">
    <citation type="submission" date="2020-09" db="EMBL/GenBank/DDBJ databases">
        <title>Sphingomonas sp., a new species isolated from pork steak.</title>
        <authorList>
            <person name="Heidler von Heilborn D."/>
        </authorList>
    </citation>
    <scope>NUCLEOTIDE SEQUENCE [LARGE SCALE GENOMIC DNA]</scope>
    <source>
        <strain evidence="6">S8-3T</strain>
    </source>
</reference>
<dbReference type="InterPro" id="IPR002577">
    <property type="entry name" value="HTH_HxlR"/>
</dbReference>
<dbReference type="PROSITE" id="PS51118">
    <property type="entry name" value="HTH_HXLR"/>
    <property type="match status" value="2"/>
</dbReference>
<dbReference type="PANTHER" id="PTHR33204:SF36">
    <property type="entry name" value="TRANSCRIPTIONAL REGULATORY PROTEIN"/>
    <property type="match status" value="1"/>
</dbReference>
<dbReference type="RefSeq" id="WP_187763156.1">
    <property type="nucleotide sequence ID" value="NZ_JANQBJ010000012.1"/>
</dbReference>
<dbReference type="KEGG" id="spap:H3Z74_06690"/>
<dbReference type="AlphaFoldDB" id="A0A7H0LMG3"/>